<evidence type="ECO:0000313" key="2">
    <source>
        <dbReference type="EMBL" id="KAJ7088454.1"/>
    </source>
</evidence>
<dbReference type="Proteomes" id="UP001222325">
    <property type="component" value="Unassembled WGS sequence"/>
</dbReference>
<comment type="caution">
    <text evidence="2">The sequence shown here is derived from an EMBL/GenBank/DDBJ whole genome shotgun (WGS) entry which is preliminary data.</text>
</comment>
<dbReference type="AlphaFoldDB" id="A0AAD6U8E9"/>
<reference evidence="2" key="1">
    <citation type="submission" date="2023-03" db="EMBL/GenBank/DDBJ databases">
        <title>Massive genome expansion in bonnet fungi (Mycena s.s.) driven by repeated elements and novel gene families across ecological guilds.</title>
        <authorList>
            <consortium name="Lawrence Berkeley National Laboratory"/>
            <person name="Harder C.B."/>
            <person name="Miyauchi S."/>
            <person name="Viragh M."/>
            <person name="Kuo A."/>
            <person name="Thoen E."/>
            <person name="Andreopoulos B."/>
            <person name="Lu D."/>
            <person name="Skrede I."/>
            <person name="Drula E."/>
            <person name="Henrissat B."/>
            <person name="Morin E."/>
            <person name="Kohler A."/>
            <person name="Barry K."/>
            <person name="LaButti K."/>
            <person name="Morin E."/>
            <person name="Salamov A."/>
            <person name="Lipzen A."/>
            <person name="Mereny Z."/>
            <person name="Hegedus B."/>
            <person name="Baldrian P."/>
            <person name="Stursova M."/>
            <person name="Weitz H."/>
            <person name="Taylor A."/>
            <person name="Grigoriev I.V."/>
            <person name="Nagy L.G."/>
            <person name="Martin F."/>
            <person name="Kauserud H."/>
        </authorList>
    </citation>
    <scope>NUCLEOTIDE SEQUENCE</scope>
    <source>
        <strain evidence="2">CBHHK173m</strain>
    </source>
</reference>
<protein>
    <recommendedName>
        <fullName evidence="4">F-box domain-containing protein</fullName>
    </recommendedName>
</protein>
<keyword evidence="1" id="KW-0175">Coiled coil</keyword>
<sequence length="516" mass="58118">FKALPPPLDPTTRQDLRVRLAQIDAEMEQLYSRLEQLSAARQPVADALASIIYPINTMPPEIMGQIFLEYVAAGARPVSAWPIDEDLKTASEHPDKEGSFKGTSWYIDVRATERGPQALASVCRSWREIVLNLQTLWCRLRMVLAYTEEAENTSILQRWLSRAGDRPLDLDLRKGVLDGRLLDILASYSSQWRTFACMLDVRAPIPHSFASAQDHTPLLTKLTIATGERHRILNAISTETITVFSNAPCLREVTLYNLALRRITLPWAQLVCLDLYFQSVEECADVLRQTSRLETLSAVLSDPHDDTPPRTTIRLDHLHTLTLSHPMQRNLDILAHIDVPALRYLDIYAVVGWAAERLTALMARSKCRLHSIWLTSAHLAYMYHSDAGITALCAAGAVRNVYLPKVRWPRKDFAAFFARITADSSFLPSMETLCIEECRPPIPYGAVAEMLHARWSGRSAGSNGIKSFRFTRSARAKDWDIDSDVDLNEPEEMLDIFTSARLAALVEEGLEIDIQP</sequence>
<evidence type="ECO:0000313" key="3">
    <source>
        <dbReference type="Proteomes" id="UP001222325"/>
    </source>
</evidence>
<organism evidence="2 3">
    <name type="scientific">Mycena belliarum</name>
    <dbReference type="NCBI Taxonomy" id="1033014"/>
    <lineage>
        <taxon>Eukaryota</taxon>
        <taxon>Fungi</taxon>
        <taxon>Dikarya</taxon>
        <taxon>Basidiomycota</taxon>
        <taxon>Agaricomycotina</taxon>
        <taxon>Agaricomycetes</taxon>
        <taxon>Agaricomycetidae</taxon>
        <taxon>Agaricales</taxon>
        <taxon>Marasmiineae</taxon>
        <taxon>Mycenaceae</taxon>
        <taxon>Mycena</taxon>
    </lineage>
</organism>
<feature type="coiled-coil region" evidence="1">
    <location>
        <begin position="13"/>
        <end position="40"/>
    </location>
</feature>
<evidence type="ECO:0008006" key="4">
    <source>
        <dbReference type="Google" id="ProtNLM"/>
    </source>
</evidence>
<gene>
    <name evidence="2" type="ORF">B0H15DRAFT_841400</name>
</gene>
<feature type="non-terminal residue" evidence="2">
    <location>
        <position position="1"/>
    </location>
</feature>
<proteinExistence type="predicted"/>
<keyword evidence="3" id="KW-1185">Reference proteome</keyword>
<dbReference type="SUPFAM" id="SSF52047">
    <property type="entry name" value="RNI-like"/>
    <property type="match status" value="1"/>
</dbReference>
<accession>A0AAD6U8E9</accession>
<name>A0AAD6U8E9_9AGAR</name>
<evidence type="ECO:0000256" key="1">
    <source>
        <dbReference type="SAM" id="Coils"/>
    </source>
</evidence>
<dbReference type="EMBL" id="JARJCN010000026">
    <property type="protein sequence ID" value="KAJ7088454.1"/>
    <property type="molecule type" value="Genomic_DNA"/>
</dbReference>